<organism evidence="2 3">
    <name type="scientific">Caligus rogercresseyi</name>
    <name type="common">Sea louse</name>
    <dbReference type="NCBI Taxonomy" id="217165"/>
    <lineage>
        <taxon>Eukaryota</taxon>
        <taxon>Metazoa</taxon>
        <taxon>Ecdysozoa</taxon>
        <taxon>Arthropoda</taxon>
        <taxon>Crustacea</taxon>
        <taxon>Multicrustacea</taxon>
        <taxon>Hexanauplia</taxon>
        <taxon>Copepoda</taxon>
        <taxon>Siphonostomatoida</taxon>
        <taxon>Caligidae</taxon>
        <taxon>Caligus</taxon>
    </lineage>
</organism>
<reference evidence="3" key="1">
    <citation type="submission" date="2021-01" db="EMBL/GenBank/DDBJ databases">
        <title>Caligus Genome Assembly.</title>
        <authorList>
            <person name="Gallardo-Escarate C."/>
        </authorList>
    </citation>
    <scope>NUCLEOTIDE SEQUENCE [LARGE SCALE GENOMIC DNA]</scope>
</reference>
<evidence type="ECO:0000256" key="1">
    <source>
        <dbReference type="SAM" id="MobiDB-lite"/>
    </source>
</evidence>
<feature type="non-terminal residue" evidence="2">
    <location>
        <position position="70"/>
    </location>
</feature>
<accession>A0A7T8KIN1</accession>
<name>A0A7T8KIN1_CALRO</name>
<evidence type="ECO:0000313" key="2">
    <source>
        <dbReference type="EMBL" id="QQP56531.1"/>
    </source>
</evidence>
<dbReference type="AlphaFoldDB" id="A0A7T8KIN1"/>
<proteinExistence type="predicted"/>
<dbReference type="OrthoDB" id="6381110at2759"/>
<sequence length="70" mass="7878">TSYPNRPHHPGMPGQQQAQRRSMEIGPGSSSIRSLCDLCGRNPALIKCQYCSGQIFCMACDDMYHKHPKR</sequence>
<feature type="non-terminal residue" evidence="2">
    <location>
        <position position="1"/>
    </location>
</feature>
<evidence type="ECO:0008006" key="4">
    <source>
        <dbReference type="Google" id="ProtNLM"/>
    </source>
</evidence>
<keyword evidence="3" id="KW-1185">Reference proteome</keyword>
<gene>
    <name evidence="2" type="ORF">FKW44_001219</name>
</gene>
<protein>
    <recommendedName>
        <fullName evidence="4">B box-type domain-containing protein</fullName>
    </recommendedName>
</protein>
<dbReference type="Proteomes" id="UP000595437">
    <property type="component" value="Chromosome 1"/>
</dbReference>
<evidence type="ECO:0000313" key="3">
    <source>
        <dbReference type="Proteomes" id="UP000595437"/>
    </source>
</evidence>
<feature type="region of interest" description="Disordered" evidence="1">
    <location>
        <begin position="1"/>
        <end position="27"/>
    </location>
</feature>
<dbReference type="EMBL" id="CP045890">
    <property type="protein sequence ID" value="QQP56531.1"/>
    <property type="molecule type" value="Genomic_DNA"/>
</dbReference>